<dbReference type="EMBL" id="CP071091">
    <property type="protein sequence ID" value="QSQ18008.1"/>
    <property type="molecule type" value="Genomic_DNA"/>
</dbReference>
<reference evidence="2 3" key="1">
    <citation type="submission" date="2021-02" db="EMBL/GenBank/DDBJ databases">
        <title>De Novo genome assembly of isolated myxobacteria.</title>
        <authorList>
            <person name="Stevens D.C."/>
        </authorList>
    </citation>
    <scope>NUCLEOTIDE SEQUENCE [LARGE SCALE GENOMIC DNA]</scope>
    <source>
        <strain evidence="2 3">SCHIC003</strain>
    </source>
</reference>
<keyword evidence="3" id="KW-1185">Reference proteome</keyword>
<feature type="compositionally biased region" description="Basic and acidic residues" evidence="1">
    <location>
        <begin position="194"/>
        <end position="203"/>
    </location>
</feature>
<gene>
    <name evidence="2" type="ORF">JY572_19160</name>
</gene>
<dbReference type="Proteomes" id="UP000663090">
    <property type="component" value="Chromosome"/>
</dbReference>
<feature type="region of interest" description="Disordered" evidence="1">
    <location>
        <begin position="189"/>
        <end position="233"/>
    </location>
</feature>
<evidence type="ECO:0000256" key="1">
    <source>
        <dbReference type="SAM" id="MobiDB-lite"/>
    </source>
</evidence>
<evidence type="ECO:0000313" key="2">
    <source>
        <dbReference type="EMBL" id="QSQ18008.1"/>
    </source>
</evidence>
<sequence>MGLWLVLARSPWAGRRWVRSRRRVHAGVRRVMRERAGLGLAHCRRQRMRERVLLATPMHAAGRALARVRWRVRREMPGCADLVLVHFPRRMKRETALREPPMFADPTEQAPRWQGPYATAHHARQHHADLARLRSRQQLEHEMVRHEEPMHAGPTWVWRGSLSRVEAELNLRAIAGCAGLAVTNSQRRVRAAGAHRETRERARSTRARSPRQVKASVAHHELRMHADSARAHSPPRAMAGLIRREAMKISAPVRLWPQQQREREEILHEMRLRPPRQHECEEILHEMRLPPAPAPMWTRQPLAYAQVRHATLMRADSTRALTVPSPRCVTRTCPH</sequence>
<accession>A0ABX7NP72</accession>
<organism evidence="2 3">
    <name type="scientific">Myxococcus landrumensis</name>
    <dbReference type="NCBI Taxonomy" id="2813577"/>
    <lineage>
        <taxon>Bacteria</taxon>
        <taxon>Pseudomonadati</taxon>
        <taxon>Myxococcota</taxon>
        <taxon>Myxococcia</taxon>
        <taxon>Myxococcales</taxon>
        <taxon>Cystobacterineae</taxon>
        <taxon>Myxococcaceae</taxon>
        <taxon>Myxococcus</taxon>
    </lineage>
</organism>
<name>A0ABX7NP72_9BACT</name>
<feature type="compositionally biased region" description="Basic and acidic residues" evidence="1">
    <location>
        <begin position="218"/>
        <end position="230"/>
    </location>
</feature>
<evidence type="ECO:0000313" key="3">
    <source>
        <dbReference type="Proteomes" id="UP000663090"/>
    </source>
</evidence>
<protein>
    <submittedName>
        <fullName evidence="2">Uncharacterized protein</fullName>
    </submittedName>
</protein>
<proteinExistence type="predicted"/>
<dbReference type="RefSeq" id="WP_206719620.1">
    <property type="nucleotide sequence ID" value="NZ_CP071091.1"/>
</dbReference>